<evidence type="ECO:0000313" key="9">
    <source>
        <dbReference type="EMBL" id="SMF74859.1"/>
    </source>
</evidence>
<evidence type="ECO:0000256" key="1">
    <source>
        <dbReference type="ARBA" id="ARBA00004651"/>
    </source>
</evidence>
<dbReference type="SUPFAM" id="SSF161098">
    <property type="entry name" value="MetI-like"/>
    <property type="match status" value="1"/>
</dbReference>
<protein>
    <submittedName>
        <fullName evidence="9">NitT/TauT family transport system permease protein</fullName>
    </submittedName>
</protein>
<comment type="subcellular location">
    <subcellularLocation>
        <location evidence="1 7">Cell membrane</location>
        <topology evidence="1 7">Multi-pass membrane protein</topology>
    </subcellularLocation>
</comment>
<accession>A0A1X7GUG0</accession>
<evidence type="ECO:0000256" key="3">
    <source>
        <dbReference type="ARBA" id="ARBA00022475"/>
    </source>
</evidence>
<dbReference type="STRING" id="286727.SAMN02982917_4386"/>
<keyword evidence="5 7" id="KW-1133">Transmembrane helix</keyword>
<feature type="transmembrane region" description="Helical" evidence="7">
    <location>
        <begin position="71"/>
        <end position="93"/>
    </location>
</feature>
<keyword evidence="6 7" id="KW-0472">Membrane</keyword>
<keyword evidence="4 7" id="KW-0812">Transmembrane</keyword>
<dbReference type="PANTHER" id="PTHR30151:SF25">
    <property type="entry name" value="TAURINE TRANSPORT SYSTEM PERMEASE PROTEIN TAUC"/>
    <property type="match status" value="1"/>
</dbReference>
<evidence type="ECO:0000256" key="6">
    <source>
        <dbReference type="ARBA" id="ARBA00023136"/>
    </source>
</evidence>
<evidence type="ECO:0000256" key="2">
    <source>
        <dbReference type="ARBA" id="ARBA00022448"/>
    </source>
</evidence>
<dbReference type="AlphaFoldDB" id="A0A1X7GUG0"/>
<dbReference type="RefSeq" id="WP_413340217.1">
    <property type="nucleotide sequence ID" value="NZ_BSOV01000008.1"/>
</dbReference>
<sequence>MQTDKPMKSYQKVALSALGVLVFLLAWEAVARSGVVPARLLPSPSAVPAAFLTEFKSGTWQEMVLASLSHYLVGLSLGTFLGVSFGTAAALWGKWDAFQAWVVRMLRPIPAIAWIPFAIIWFGVSEGAASFLISLTVFWINYYASYAAVRGVDKDLIELGHAFGQGGLIPRLFKIILPGALPGILSGMRAGLGQGWMTVVAAELFGISGLGMRMMEASGLLATHIVVLYMVTIALLYGVSDFLFMQVQSRVLSWQR</sequence>
<evidence type="ECO:0000256" key="5">
    <source>
        <dbReference type="ARBA" id="ARBA00022989"/>
    </source>
</evidence>
<feature type="transmembrane region" description="Helical" evidence="7">
    <location>
        <begin position="105"/>
        <end position="124"/>
    </location>
</feature>
<evidence type="ECO:0000259" key="8">
    <source>
        <dbReference type="PROSITE" id="PS50928"/>
    </source>
</evidence>
<feature type="domain" description="ABC transmembrane type-1" evidence="8">
    <location>
        <begin position="64"/>
        <end position="244"/>
    </location>
</feature>
<dbReference type="PANTHER" id="PTHR30151">
    <property type="entry name" value="ALKANE SULFONATE ABC TRANSPORTER-RELATED, MEMBRANE SUBUNIT"/>
    <property type="match status" value="1"/>
</dbReference>
<feature type="transmembrane region" description="Helical" evidence="7">
    <location>
        <begin position="130"/>
        <end position="149"/>
    </location>
</feature>
<dbReference type="GO" id="GO:0010438">
    <property type="term" value="P:cellular response to sulfur starvation"/>
    <property type="evidence" value="ECO:0007669"/>
    <property type="project" value="TreeGrafter"/>
</dbReference>
<dbReference type="Proteomes" id="UP000192936">
    <property type="component" value="Unassembled WGS sequence"/>
</dbReference>
<dbReference type="InterPro" id="IPR035906">
    <property type="entry name" value="MetI-like_sf"/>
</dbReference>
<keyword evidence="3" id="KW-1003">Cell membrane</keyword>
<feature type="transmembrane region" description="Helical" evidence="7">
    <location>
        <begin position="221"/>
        <end position="244"/>
    </location>
</feature>
<evidence type="ECO:0000256" key="4">
    <source>
        <dbReference type="ARBA" id="ARBA00022692"/>
    </source>
</evidence>
<dbReference type="Gene3D" id="1.10.3720.10">
    <property type="entry name" value="MetI-like"/>
    <property type="match status" value="1"/>
</dbReference>
<keyword evidence="2 7" id="KW-0813">Transport</keyword>
<comment type="similarity">
    <text evidence="7">Belongs to the binding-protein-dependent transport system permease family.</text>
</comment>
<gene>
    <name evidence="9" type="ORF">SAMN02982917_4386</name>
</gene>
<evidence type="ECO:0000256" key="7">
    <source>
        <dbReference type="RuleBase" id="RU363032"/>
    </source>
</evidence>
<reference evidence="9 10" key="1">
    <citation type="submission" date="2017-04" db="EMBL/GenBank/DDBJ databases">
        <authorList>
            <person name="Afonso C.L."/>
            <person name="Miller P.J."/>
            <person name="Scott M.A."/>
            <person name="Spackman E."/>
            <person name="Goraichik I."/>
            <person name="Dimitrov K.M."/>
            <person name="Suarez D.L."/>
            <person name="Swayne D.E."/>
        </authorList>
    </citation>
    <scope>NUCLEOTIDE SEQUENCE [LARGE SCALE GENOMIC DNA]</scope>
    <source>
        <strain evidence="9 10">A2P</strain>
    </source>
</reference>
<evidence type="ECO:0000313" key="10">
    <source>
        <dbReference type="Proteomes" id="UP000192936"/>
    </source>
</evidence>
<dbReference type="PROSITE" id="PS50928">
    <property type="entry name" value="ABC_TM1"/>
    <property type="match status" value="1"/>
</dbReference>
<organism evidence="9 10">
    <name type="scientific">Azospirillum oryzae</name>
    <dbReference type="NCBI Taxonomy" id="286727"/>
    <lineage>
        <taxon>Bacteria</taxon>
        <taxon>Pseudomonadati</taxon>
        <taxon>Pseudomonadota</taxon>
        <taxon>Alphaproteobacteria</taxon>
        <taxon>Rhodospirillales</taxon>
        <taxon>Azospirillaceae</taxon>
        <taxon>Azospirillum</taxon>
    </lineage>
</organism>
<dbReference type="GO" id="GO:0005886">
    <property type="term" value="C:plasma membrane"/>
    <property type="evidence" value="ECO:0007669"/>
    <property type="project" value="UniProtKB-SubCell"/>
</dbReference>
<dbReference type="GO" id="GO:0055085">
    <property type="term" value="P:transmembrane transport"/>
    <property type="evidence" value="ECO:0007669"/>
    <property type="project" value="InterPro"/>
</dbReference>
<name>A0A1X7GUG0_9PROT</name>
<dbReference type="Pfam" id="PF00528">
    <property type="entry name" value="BPD_transp_1"/>
    <property type="match status" value="1"/>
</dbReference>
<dbReference type="EMBL" id="FXAK01000007">
    <property type="protein sequence ID" value="SMF74859.1"/>
    <property type="molecule type" value="Genomic_DNA"/>
</dbReference>
<proteinExistence type="inferred from homology"/>
<dbReference type="CDD" id="cd06261">
    <property type="entry name" value="TM_PBP2"/>
    <property type="match status" value="1"/>
</dbReference>
<dbReference type="InterPro" id="IPR000515">
    <property type="entry name" value="MetI-like"/>
</dbReference>